<dbReference type="GO" id="GO:0016747">
    <property type="term" value="F:acyltransferase activity, transferring groups other than amino-acyl groups"/>
    <property type="evidence" value="ECO:0007669"/>
    <property type="project" value="InterPro"/>
</dbReference>
<dbReference type="AlphaFoldDB" id="A0A1Z4KS59"/>
<dbReference type="CDD" id="cd04301">
    <property type="entry name" value="NAT_SF"/>
    <property type="match status" value="1"/>
</dbReference>
<organism evidence="2 3">
    <name type="scientific">Trichormus variabilis NIES-23</name>
    <dbReference type="NCBI Taxonomy" id="1973479"/>
    <lineage>
        <taxon>Bacteria</taxon>
        <taxon>Bacillati</taxon>
        <taxon>Cyanobacteriota</taxon>
        <taxon>Cyanophyceae</taxon>
        <taxon>Nostocales</taxon>
        <taxon>Nostocaceae</taxon>
        <taxon>Trichormus</taxon>
    </lineage>
</organism>
<proteinExistence type="predicted"/>
<dbReference type="InterPro" id="IPR016181">
    <property type="entry name" value="Acyl_CoA_acyltransferase"/>
</dbReference>
<gene>
    <name evidence="2" type="ORF">NIES23_45640</name>
</gene>
<evidence type="ECO:0000259" key="1">
    <source>
        <dbReference type="PROSITE" id="PS51186"/>
    </source>
</evidence>
<accession>A0A1Z4KS59</accession>
<dbReference type="PROSITE" id="PS51186">
    <property type="entry name" value="GNAT"/>
    <property type="match status" value="1"/>
</dbReference>
<dbReference type="Proteomes" id="UP000217507">
    <property type="component" value="Chromosome"/>
</dbReference>
<dbReference type="EMBL" id="AP018216">
    <property type="protein sequence ID" value="BAY71743.1"/>
    <property type="molecule type" value="Genomic_DNA"/>
</dbReference>
<feature type="domain" description="N-acetyltransferase" evidence="1">
    <location>
        <begin position="11"/>
        <end position="154"/>
    </location>
</feature>
<dbReference type="Gene3D" id="3.40.630.30">
    <property type="match status" value="1"/>
</dbReference>
<dbReference type="InterPro" id="IPR000182">
    <property type="entry name" value="GNAT_dom"/>
</dbReference>
<name>A0A1Z4KS59_ANAVA</name>
<dbReference type="Pfam" id="PF13527">
    <property type="entry name" value="Acetyltransf_9"/>
    <property type="match status" value="1"/>
</dbReference>
<protein>
    <recommendedName>
        <fullName evidence="1">N-acetyltransferase domain-containing protein</fullName>
    </recommendedName>
</protein>
<sequence>MFQYRFKRSFSSDPNLSDTIGDRLFDLMEATFPGLNDLAECGRKLGAPWEKASTPFIRFHDDVAITHVGVLEIPMVILGQRVTVGGIHGVATREEFRRRGYYREVMEEALEYCDQIYETLVLTTPEPEYYLPFGFRVVEEYIFHVQCSSKGNVDGWRILDFSDNQDLTLLHRLLETRAPVSHVVGVVNEKPVFFVNEGSRNLYYAEDLDLIACIEIESEKLHIFDLVSPKICSLKDILPRIPQLITEVIIYFHPELLDVENVQVLPHKLEDTVLMVRGKFAAEGEKFMLPRSARC</sequence>
<reference evidence="2 3" key="1">
    <citation type="submission" date="2017-06" db="EMBL/GenBank/DDBJ databases">
        <title>Genome sequencing of cyanobaciteial culture collection at National Institute for Environmental Studies (NIES).</title>
        <authorList>
            <person name="Hirose Y."/>
            <person name="Shimura Y."/>
            <person name="Fujisawa T."/>
            <person name="Nakamura Y."/>
            <person name="Kawachi M."/>
        </authorList>
    </citation>
    <scope>NUCLEOTIDE SEQUENCE [LARGE SCALE GENOMIC DNA]</scope>
    <source>
        <strain evidence="2 3">NIES-23</strain>
    </source>
</reference>
<evidence type="ECO:0000313" key="3">
    <source>
        <dbReference type="Proteomes" id="UP000217507"/>
    </source>
</evidence>
<dbReference type="SUPFAM" id="SSF55729">
    <property type="entry name" value="Acyl-CoA N-acyltransferases (Nat)"/>
    <property type="match status" value="1"/>
</dbReference>
<evidence type="ECO:0000313" key="2">
    <source>
        <dbReference type="EMBL" id="BAY71743.1"/>
    </source>
</evidence>